<keyword evidence="2 4" id="KW-0663">Pyridoxal phosphate</keyword>
<dbReference type="PRINTS" id="PR00992">
    <property type="entry name" value="ALARACEMASE"/>
</dbReference>
<dbReference type="CDD" id="cd00430">
    <property type="entry name" value="PLPDE_III_AR"/>
    <property type="match status" value="1"/>
</dbReference>
<comment type="pathway">
    <text evidence="4">Amino-acid biosynthesis; D-alanine biosynthesis; D-alanine from L-alanine: step 1/1.</text>
</comment>
<dbReference type="Gene3D" id="3.20.20.10">
    <property type="entry name" value="Alanine racemase"/>
    <property type="match status" value="1"/>
</dbReference>
<evidence type="ECO:0000256" key="5">
    <source>
        <dbReference type="PIRSR" id="PIRSR600821-50"/>
    </source>
</evidence>
<dbReference type="InterPro" id="IPR001608">
    <property type="entry name" value="Ala_racemase_N"/>
</dbReference>
<feature type="modified residue" description="N6-(pyridoxal phosphate)lysine" evidence="4 5">
    <location>
        <position position="35"/>
    </location>
</feature>
<dbReference type="PANTHER" id="PTHR30511:SF0">
    <property type="entry name" value="ALANINE RACEMASE, CATABOLIC-RELATED"/>
    <property type="match status" value="1"/>
</dbReference>
<comment type="catalytic activity">
    <reaction evidence="4">
        <text>L-alanine = D-alanine</text>
        <dbReference type="Rhea" id="RHEA:20249"/>
        <dbReference type="ChEBI" id="CHEBI:57416"/>
        <dbReference type="ChEBI" id="CHEBI:57972"/>
        <dbReference type="EC" id="5.1.1.1"/>
    </reaction>
</comment>
<feature type="domain" description="Alanine racemase C-terminal" evidence="7">
    <location>
        <begin position="243"/>
        <end position="372"/>
    </location>
</feature>
<dbReference type="EC" id="5.1.1.1" evidence="4"/>
<dbReference type="RefSeq" id="WP_121899810.1">
    <property type="nucleotide sequence ID" value="NZ_REFW01000001.1"/>
</dbReference>
<evidence type="ECO:0000313" key="9">
    <source>
        <dbReference type="Proteomes" id="UP000275256"/>
    </source>
</evidence>
<dbReference type="InterPro" id="IPR011079">
    <property type="entry name" value="Ala_racemase_C"/>
</dbReference>
<dbReference type="EMBL" id="REFW01000001">
    <property type="protein sequence ID" value="RMB62371.1"/>
    <property type="molecule type" value="Genomic_DNA"/>
</dbReference>
<comment type="similarity">
    <text evidence="4">Belongs to the alanine racemase family.</text>
</comment>
<dbReference type="SUPFAM" id="SSF50621">
    <property type="entry name" value="Alanine racemase C-terminal domain-like"/>
    <property type="match status" value="1"/>
</dbReference>
<dbReference type="Gene3D" id="2.40.37.10">
    <property type="entry name" value="Lyase, Ornithine Decarboxylase, Chain A, domain 1"/>
    <property type="match status" value="1"/>
</dbReference>
<reference evidence="8 9" key="1">
    <citation type="submission" date="2018-10" db="EMBL/GenBank/DDBJ databases">
        <title>Tessaracoccus antarcticuss sp. nov., isolated from sediment.</title>
        <authorList>
            <person name="Zhou L.Y."/>
            <person name="Du Z.J."/>
        </authorList>
    </citation>
    <scope>NUCLEOTIDE SEQUENCE [LARGE SCALE GENOMIC DNA]</scope>
    <source>
        <strain evidence="8 9">JDX10</strain>
    </source>
</reference>
<dbReference type="PANTHER" id="PTHR30511">
    <property type="entry name" value="ALANINE RACEMASE"/>
    <property type="match status" value="1"/>
</dbReference>
<dbReference type="SMART" id="SM01005">
    <property type="entry name" value="Ala_racemase_C"/>
    <property type="match status" value="1"/>
</dbReference>
<evidence type="ECO:0000256" key="3">
    <source>
        <dbReference type="ARBA" id="ARBA00023235"/>
    </source>
</evidence>
<dbReference type="Pfam" id="PF01168">
    <property type="entry name" value="Ala_racemase_N"/>
    <property type="match status" value="1"/>
</dbReference>
<dbReference type="Pfam" id="PF00842">
    <property type="entry name" value="Ala_racemase_C"/>
    <property type="match status" value="1"/>
</dbReference>
<dbReference type="GO" id="GO:0009252">
    <property type="term" value="P:peptidoglycan biosynthetic process"/>
    <property type="evidence" value="ECO:0007669"/>
    <property type="project" value="TreeGrafter"/>
</dbReference>
<proteinExistence type="inferred from homology"/>
<accession>A0A3M0GBG0</accession>
<evidence type="ECO:0000256" key="4">
    <source>
        <dbReference type="HAMAP-Rule" id="MF_01201"/>
    </source>
</evidence>
<keyword evidence="9" id="KW-1185">Reference proteome</keyword>
<dbReference type="HAMAP" id="MF_01201">
    <property type="entry name" value="Ala_racemase"/>
    <property type="match status" value="1"/>
</dbReference>
<dbReference type="SUPFAM" id="SSF51419">
    <property type="entry name" value="PLP-binding barrel"/>
    <property type="match status" value="1"/>
</dbReference>
<evidence type="ECO:0000256" key="1">
    <source>
        <dbReference type="ARBA" id="ARBA00001933"/>
    </source>
</evidence>
<comment type="cofactor">
    <cofactor evidence="1 4 5">
        <name>pyridoxal 5'-phosphate</name>
        <dbReference type="ChEBI" id="CHEBI:597326"/>
    </cofactor>
</comment>
<feature type="binding site" evidence="4 6">
    <location>
        <position position="312"/>
    </location>
    <ligand>
        <name>substrate</name>
    </ligand>
</feature>
<dbReference type="OrthoDB" id="9813814at2"/>
<evidence type="ECO:0000259" key="7">
    <source>
        <dbReference type="SMART" id="SM01005"/>
    </source>
</evidence>
<dbReference type="AlphaFoldDB" id="A0A3M0GBG0"/>
<gene>
    <name evidence="8" type="primary">alr</name>
    <name evidence="8" type="ORF">EAX62_00905</name>
</gene>
<feature type="active site" description="Proton acceptor; specific for D-alanine" evidence="4">
    <location>
        <position position="35"/>
    </location>
</feature>
<feature type="active site" description="Proton acceptor; specific for L-alanine" evidence="4">
    <location>
        <position position="264"/>
    </location>
</feature>
<dbReference type="InterPro" id="IPR000821">
    <property type="entry name" value="Ala_racemase"/>
</dbReference>
<dbReference type="InterPro" id="IPR029066">
    <property type="entry name" value="PLP-binding_barrel"/>
</dbReference>
<dbReference type="GO" id="GO:0030170">
    <property type="term" value="F:pyridoxal phosphate binding"/>
    <property type="evidence" value="ECO:0007669"/>
    <property type="project" value="UniProtKB-UniRule"/>
</dbReference>
<dbReference type="NCBIfam" id="TIGR00492">
    <property type="entry name" value="alr"/>
    <property type="match status" value="1"/>
</dbReference>
<dbReference type="PROSITE" id="PS00395">
    <property type="entry name" value="ALANINE_RACEMASE"/>
    <property type="match status" value="1"/>
</dbReference>
<evidence type="ECO:0000256" key="6">
    <source>
        <dbReference type="PIRSR" id="PIRSR600821-52"/>
    </source>
</evidence>
<sequence>MGGTCELTVDLDAINANLRLAARLAGGRTVLAAVKANAYGHGLVPVARSIEHSGSAQWLGVATVSEAVALRAAGITLPILKFTITLPDELPEALGADIVFTVGDEEAIDHLQRAASAVGIVAAVHLKIDTGMRRIGAHPADASRLARLIADSTSLELGGIYTHLPVSDTGDGDAFTRGQFAAIAAAARDVEAAVGPLEHVHAANSAAVLGHDLTGTSMVRPGIMVYGSYPDPSTPRAHALAPVLRWTSRVAFIKQVLAGETVGYGRDWTAPRDTWVATVNVGYGDGYSRLLSNRGHMLVDGTPRPVVGRVCMDQTMIDLGPEVPTVRVGDEAVLVGRSGEHEISVEDVAALMGSITYEVTCLITDRVHRRHVGGVSPSSTR</sequence>
<dbReference type="GO" id="GO:0005829">
    <property type="term" value="C:cytosol"/>
    <property type="evidence" value="ECO:0007669"/>
    <property type="project" value="TreeGrafter"/>
</dbReference>
<dbReference type="InterPro" id="IPR020622">
    <property type="entry name" value="Ala_racemase_pyridoxalP-BS"/>
</dbReference>
<comment type="caution">
    <text evidence="8">The sequence shown here is derived from an EMBL/GenBank/DDBJ whole genome shotgun (WGS) entry which is preliminary data.</text>
</comment>
<dbReference type="InterPro" id="IPR009006">
    <property type="entry name" value="Ala_racemase/Decarboxylase_C"/>
</dbReference>
<feature type="binding site" evidence="4 6">
    <location>
        <position position="134"/>
    </location>
    <ligand>
        <name>substrate</name>
    </ligand>
</feature>
<name>A0A3M0GBG0_9ACTN</name>
<keyword evidence="3 4" id="KW-0413">Isomerase</keyword>
<dbReference type="UniPathway" id="UPA00042">
    <property type="reaction ID" value="UER00497"/>
</dbReference>
<organism evidence="8 9">
    <name type="scientific">Tessaracoccus antarcticus</name>
    <dbReference type="NCBI Taxonomy" id="2479848"/>
    <lineage>
        <taxon>Bacteria</taxon>
        <taxon>Bacillati</taxon>
        <taxon>Actinomycetota</taxon>
        <taxon>Actinomycetes</taxon>
        <taxon>Propionibacteriales</taxon>
        <taxon>Propionibacteriaceae</taxon>
        <taxon>Tessaracoccus</taxon>
    </lineage>
</organism>
<dbReference type="GO" id="GO:0030632">
    <property type="term" value="P:D-alanine biosynthetic process"/>
    <property type="evidence" value="ECO:0007669"/>
    <property type="project" value="UniProtKB-UniRule"/>
</dbReference>
<evidence type="ECO:0000313" key="8">
    <source>
        <dbReference type="EMBL" id="RMB62371.1"/>
    </source>
</evidence>
<dbReference type="FunFam" id="3.20.20.10:FF:000002">
    <property type="entry name" value="Alanine racemase"/>
    <property type="match status" value="1"/>
</dbReference>
<dbReference type="GO" id="GO:0008784">
    <property type="term" value="F:alanine racemase activity"/>
    <property type="evidence" value="ECO:0007669"/>
    <property type="project" value="UniProtKB-UniRule"/>
</dbReference>
<dbReference type="Proteomes" id="UP000275256">
    <property type="component" value="Unassembled WGS sequence"/>
</dbReference>
<protein>
    <recommendedName>
        <fullName evidence="4">Alanine racemase</fullName>
        <ecNumber evidence="4">5.1.1.1</ecNumber>
    </recommendedName>
</protein>
<evidence type="ECO:0000256" key="2">
    <source>
        <dbReference type="ARBA" id="ARBA00022898"/>
    </source>
</evidence>
<comment type="function">
    <text evidence="4">Catalyzes the interconversion of L-alanine and D-alanine. May also act on other amino acids.</text>
</comment>